<evidence type="ECO:0000256" key="3">
    <source>
        <dbReference type="ARBA" id="ARBA00022613"/>
    </source>
</evidence>
<dbReference type="SMART" id="SM00247">
    <property type="entry name" value="XTALbg"/>
    <property type="match status" value="2"/>
</dbReference>
<comment type="function">
    <text evidence="1">Crystallins are the dominant structural components of the vertebrate eye lens.</text>
</comment>
<accession>A0A4W3IUG1</accession>
<evidence type="ECO:0000313" key="6">
    <source>
        <dbReference type="Ensembl" id="ENSCMIP00000031076.1"/>
    </source>
</evidence>
<organism evidence="6 7">
    <name type="scientific">Callorhinchus milii</name>
    <name type="common">Ghost shark</name>
    <dbReference type="NCBI Taxonomy" id="7868"/>
    <lineage>
        <taxon>Eukaryota</taxon>
        <taxon>Metazoa</taxon>
        <taxon>Chordata</taxon>
        <taxon>Craniata</taxon>
        <taxon>Vertebrata</taxon>
        <taxon>Chondrichthyes</taxon>
        <taxon>Holocephali</taxon>
        <taxon>Chimaeriformes</taxon>
        <taxon>Callorhinchidae</taxon>
        <taxon>Callorhinchus</taxon>
    </lineage>
</organism>
<feature type="domain" description="Beta/gamma crystallin 'Greek key'" evidence="5">
    <location>
        <begin position="109"/>
        <end position="149"/>
    </location>
</feature>
<dbReference type="PROSITE" id="PS50915">
    <property type="entry name" value="CRYSTALLIN_BETA_GAMMA"/>
    <property type="match status" value="3"/>
</dbReference>
<reference evidence="6" key="4">
    <citation type="submission" date="2025-08" db="UniProtKB">
        <authorList>
            <consortium name="Ensembl"/>
        </authorList>
    </citation>
    <scope>IDENTIFICATION</scope>
</reference>
<dbReference type="Ensembl" id="ENSCMIT00000031550.1">
    <property type="protein sequence ID" value="ENSCMIP00000031076.1"/>
    <property type="gene ID" value="ENSCMIG00000013351.1"/>
</dbReference>
<dbReference type="PANTHER" id="PTHR11818:SF107">
    <property type="entry name" value="CRYGMX PROTEIN"/>
    <property type="match status" value="1"/>
</dbReference>
<protein>
    <recommendedName>
        <fullName evidence="5">Beta/gamma crystallin 'Greek key' domain-containing protein</fullName>
    </recommendedName>
</protein>
<keyword evidence="4" id="KW-0677">Repeat</keyword>
<evidence type="ECO:0000256" key="2">
    <source>
        <dbReference type="ARBA" id="ARBA00009646"/>
    </source>
</evidence>
<dbReference type="GO" id="GO:0007601">
    <property type="term" value="P:visual perception"/>
    <property type="evidence" value="ECO:0007669"/>
    <property type="project" value="TreeGrafter"/>
</dbReference>
<feature type="domain" description="Beta/gamma crystallin 'Greek key'" evidence="5">
    <location>
        <begin position="150"/>
        <end position="192"/>
    </location>
</feature>
<reference evidence="7" key="1">
    <citation type="journal article" date="2006" name="Science">
        <title>Ancient noncoding elements conserved in the human genome.</title>
        <authorList>
            <person name="Venkatesh B."/>
            <person name="Kirkness E.F."/>
            <person name="Loh Y.H."/>
            <person name="Halpern A.L."/>
            <person name="Lee A.P."/>
            <person name="Johnson J."/>
            <person name="Dandona N."/>
            <person name="Viswanathan L.D."/>
            <person name="Tay A."/>
            <person name="Venter J.C."/>
            <person name="Strausberg R.L."/>
            <person name="Brenner S."/>
        </authorList>
    </citation>
    <scope>NUCLEOTIDE SEQUENCE [LARGE SCALE GENOMIC DNA]</scope>
</reference>
<reference evidence="7" key="2">
    <citation type="journal article" date="2007" name="PLoS Biol.">
        <title>Survey sequencing and comparative analysis of the elephant shark (Callorhinchus milii) genome.</title>
        <authorList>
            <person name="Venkatesh B."/>
            <person name="Kirkness E.F."/>
            <person name="Loh Y.H."/>
            <person name="Halpern A.L."/>
            <person name="Lee A.P."/>
            <person name="Johnson J."/>
            <person name="Dandona N."/>
            <person name="Viswanathan L.D."/>
            <person name="Tay A."/>
            <person name="Venter J.C."/>
            <person name="Strausberg R.L."/>
            <person name="Brenner S."/>
        </authorList>
    </citation>
    <scope>NUCLEOTIDE SEQUENCE [LARGE SCALE GENOMIC DNA]</scope>
</reference>
<dbReference type="GO" id="GO:0005212">
    <property type="term" value="F:structural constituent of eye lens"/>
    <property type="evidence" value="ECO:0007669"/>
    <property type="project" value="UniProtKB-KW"/>
</dbReference>
<comment type="similarity">
    <text evidence="2">Belongs to the beta/gamma-crystallin family.</text>
</comment>
<evidence type="ECO:0000259" key="5">
    <source>
        <dbReference type="PROSITE" id="PS50915"/>
    </source>
</evidence>
<keyword evidence="7" id="KW-1185">Reference proteome</keyword>
<evidence type="ECO:0000256" key="4">
    <source>
        <dbReference type="ARBA" id="ARBA00022737"/>
    </source>
</evidence>
<proteinExistence type="inferred from homology"/>
<keyword evidence="3" id="KW-0273">Eye lens protein</keyword>
<dbReference type="GeneTree" id="ENSGT00940000163322"/>
<dbReference type="AlphaFoldDB" id="A0A4W3IUG1"/>
<dbReference type="InterPro" id="IPR050252">
    <property type="entry name" value="Beta/Gamma-Crystallin"/>
</dbReference>
<dbReference type="InterPro" id="IPR011024">
    <property type="entry name" value="G_crystallin-like"/>
</dbReference>
<name>A0A4W3IUG1_CALMI</name>
<sequence>FSKTTSKAFWVAWKRKEYMRKIIAFYEDRNFLGRHYECSFDCPNLHSYFRHCNSIRVQSGCWVLYERPNYMGYQYVLTKGEYPDYHHWMGSNSFIGSCRMHGGFQGDSYRMRVYERPNFGGQMMEFMDNCPSMYDQFHYRNIHSCNVMNGYWTFYEHPNYMGRQYFLRPGQYGRFSDWGASCPIVGSMRRMKDF</sequence>
<dbReference type="Proteomes" id="UP000314986">
    <property type="component" value="Unassembled WGS sequence"/>
</dbReference>
<dbReference type="Gene3D" id="2.60.20.10">
    <property type="entry name" value="Crystallins"/>
    <property type="match status" value="2"/>
</dbReference>
<evidence type="ECO:0000256" key="1">
    <source>
        <dbReference type="ARBA" id="ARBA00003689"/>
    </source>
</evidence>
<reference evidence="7" key="3">
    <citation type="journal article" date="2014" name="Nature">
        <title>Elephant shark genome provides unique insights into gnathostome evolution.</title>
        <authorList>
            <consortium name="International Elephant Shark Genome Sequencing Consortium"/>
            <person name="Venkatesh B."/>
            <person name="Lee A.P."/>
            <person name="Ravi V."/>
            <person name="Maurya A.K."/>
            <person name="Lian M.M."/>
            <person name="Swann J.B."/>
            <person name="Ohta Y."/>
            <person name="Flajnik M.F."/>
            <person name="Sutoh Y."/>
            <person name="Kasahara M."/>
            <person name="Hoon S."/>
            <person name="Gangu V."/>
            <person name="Roy S.W."/>
            <person name="Irimia M."/>
            <person name="Korzh V."/>
            <person name="Kondrychyn I."/>
            <person name="Lim Z.W."/>
            <person name="Tay B.H."/>
            <person name="Tohari S."/>
            <person name="Kong K.W."/>
            <person name="Ho S."/>
            <person name="Lorente-Galdos B."/>
            <person name="Quilez J."/>
            <person name="Marques-Bonet T."/>
            <person name="Raney B.J."/>
            <person name="Ingham P.W."/>
            <person name="Tay A."/>
            <person name="Hillier L.W."/>
            <person name="Minx P."/>
            <person name="Boehm T."/>
            <person name="Wilson R.K."/>
            <person name="Brenner S."/>
            <person name="Warren W.C."/>
        </authorList>
    </citation>
    <scope>NUCLEOTIDE SEQUENCE [LARGE SCALE GENOMIC DNA]</scope>
</reference>
<feature type="domain" description="Beta/gamma crystallin 'Greek key'" evidence="5">
    <location>
        <begin position="60"/>
        <end position="102"/>
    </location>
</feature>
<dbReference type="GO" id="GO:0002088">
    <property type="term" value="P:lens development in camera-type eye"/>
    <property type="evidence" value="ECO:0007669"/>
    <property type="project" value="TreeGrafter"/>
</dbReference>
<dbReference type="InterPro" id="IPR001064">
    <property type="entry name" value="Beta/gamma_crystallin"/>
</dbReference>
<dbReference type="FunFam" id="2.60.20.10:FF:000001">
    <property type="entry name" value="Crystallin gamma S"/>
    <property type="match status" value="1"/>
</dbReference>
<dbReference type="SUPFAM" id="SSF49695">
    <property type="entry name" value="gamma-Crystallin-like"/>
    <property type="match status" value="1"/>
</dbReference>
<dbReference type="Pfam" id="PF00030">
    <property type="entry name" value="Crystall"/>
    <property type="match status" value="2"/>
</dbReference>
<evidence type="ECO:0000313" key="7">
    <source>
        <dbReference type="Proteomes" id="UP000314986"/>
    </source>
</evidence>
<dbReference type="PRINTS" id="PR01367">
    <property type="entry name" value="BGCRYSTALLIN"/>
</dbReference>
<dbReference type="PANTHER" id="PTHR11818">
    <property type="entry name" value="BETA/GAMMA CRYSTALLIN"/>
    <property type="match status" value="1"/>
</dbReference>
<reference evidence="6" key="5">
    <citation type="submission" date="2025-09" db="UniProtKB">
        <authorList>
            <consortium name="Ensembl"/>
        </authorList>
    </citation>
    <scope>IDENTIFICATION</scope>
</reference>
<dbReference type="FunFam" id="2.60.20.10:FF:000003">
    <property type="entry name" value="Crystallin gamma S"/>
    <property type="match status" value="1"/>
</dbReference>